<keyword evidence="4" id="KW-1185">Reference proteome</keyword>
<dbReference type="Gene3D" id="3.40.50.850">
    <property type="entry name" value="Isochorismatase-like"/>
    <property type="match status" value="1"/>
</dbReference>
<dbReference type="RefSeq" id="WP_119771599.1">
    <property type="nucleotide sequence ID" value="NZ_QYUO01000003.1"/>
</dbReference>
<dbReference type="Pfam" id="PF00857">
    <property type="entry name" value="Isochorismatase"/>
    <property type="match status" value="1"/>
</dbReference>
<evidence type="ECO:0000313" key="3">
    <source>
        <dbReference type="EMBL" id="RJF91701.1"/>
    </source>
</evidence>
<dbReference type="GO" id="GO:0016787">
    <property type="term" value="F:hydrolase activity"/>
    <property type="evidence" value="ECO:0007669"/>
    <property type="project" value="UniProtKB-KW"/>
</dbReference>
<accession>A0A3A3FEB6</accession>
<dbReference type="PANTHER" id="PTHR43540">
    <property type="entry name" value="PEROXYUREIDOACRYLATE/UREIDOACRYLATE AMIDOHYDROLASE-RELATED"/>
    <property type="match status" value="1"/>
</dbReference>
<protein>
    <submittedName>
        <fullName evidence="3">Cysteine hydrolase</fullName>
    </submittedName>
</protein>
<dbReference type="SUPFAM" id="SSF52499">
    <property type="entry name" value="Isochorismatase-like hydrolases"/>
    <property type="match status" value="1"/>
</dbReference>
<proteinExistence type="predicted"/>
<dbReference type="EMBL" id="QYUO01000003">
    <property type="protein sequence ID" value="RJF91701.1"/>
    <property type="molecule type" value="Genomic_DNA"/>
</dbReference>
<dbReference type="InterPro" id="IPR050272">
    <property type="entry name" value="Isochorismatase-like_hydrls"/>
</dbReference>
<dbReference type="Proteomes" id="UP000265955">
    <property type="component" value="Unassembled WGS sequence"/>
</dbReference>
<dbReference type="AlphaFoldDB" id="A0A3A3FEB6"/>
<name>A0A3A3FEB6_9BURK</name>
<evidence type="ECO:0000256" key="1">
    <source>
        <dbReference type="ARBA" id="ARBA00022801"/>
    </source>
</evidence>
<evidence type="ECO:0000313" key="4">
    <source>
        <dbReference type="Proteomes" id="UP000265955"/>
    </source>
</evidence>
<keyword evidence="1 3" id="KW-0378">Hydrolase</keyword>
<dbReference type="InterPro" id="IPR036380">
    <property type="entry name" value="Isochorismatase-like_sf"/>
</dbReference>
<evidence type="ECO:0000259" key="2">
    <source>
        <dbReference type="Pfam" id="PF00857"/>
    </source>
</evidence>
<dbReference type="OrthoDB" id="9781985at2"/>
<dbReference type="CDD" id="cd00431">
    <property type="entry name" value="cysteine_hydrolases"/>
    <property type="match status" value="1"/>
</dbReference>
<organism evidence="3 4">
    <name type="scientific">Noviherbaspirillum saxi</name>
    <dbReference type="NCBI Taxonomy" id="2320863"/>
    <lineage>
        <taxon>Bacteria</taxon>
        <taxon>Pseudomonadati</taxon>
        <taxon>Pseudomonadota</taxon>
        <taxon>Betaproteobacteria</taxon>
        <taxon>Burkholderiales</taxon>
        <taxon>Oxalobacteraceae</taxon>
        <taxon>Noviherbaspirillum</taxon>
    </lineage>
</organism>
<comment type="caution">
    <text evidence="3">The sequence shown here is derived from an EMBL/GenBank/DDBJ whole genome shotgun (WGS) entry which is preliminary data.</text>
</comment>
<feature type="domain" description="Isochorismatase-like" evidence="2">
    <location>
        <begin position="12"/>
        <end position="195"/>
    </location>
</feature>
<dbReference type="PANTHER" id="PTHR43540:SF6">
    <property type="entry name" value="ISOCHORISMATASE-LIKE DOMAIN-CONTAINING PROTEIN"/>
    <property type="match status" value="1"/>
</dbReference>
<sequence>MVRGLDKGQKAALIISECQRGVIEEGLSPFPSLAEQVKSRGIVSRIGSLAESFRAAGLPVLHAHVVHRPDYADLPVTSVIVGLSVRNGRMKAGTIDVDSVAELPVQPGDILHARSFSLVGFHGTDLDQTLRNMGVRTLVIAGVSSNVAVNGMALCASDLGYQVVIPEDCTAGATAESHAFMMKEALPLYATVTSGNAVIELLAGRSKD</sequence>
<dbReference type="InterPro" id="IPR000868">
    <property type="entry name" value="Isochorismatase-like_dom"/>
</dbReference>
<gene>
    <name evidence="3" type="ORF">D3871_23695</name>
</gene>
<reference evidence="4" key="1">
    <citation type="submission" date="2018-09" db="EMBL/GenBank/DDBJ databases">
        <authorList>
            <person name="Zhu H."/>
        </authorList>
    </citation>
    <scope>NUCLEOTIDE SEQUENCE [LARGE SCALE GENOMIC DNA]</scope>
    <source>
        <strain evidence="4">K1R23-30</strain>
    </source>
</reference>